<comment type="caution">
    <text evidence="2">The sequence shown here is derived from an EMBL/GenBank/DDBJ whole genome shotgun (WGS) entry which is preliminary data.</text>
</comment>
<keyword evidence="3" id="KW-1185">Reference proteome</keyword>
<feature type="compositionally biased region" description="Basic and acidic residues" evidence="1">
    <location>
        <begin position="230"/>
        <end position="239"/>
    </location>
</feature>
<evidence type="ECO:0000313" key="3">
    <source>
        <dbReference type="Proteomes" id="UP001562425"/>
    </source>
</evidence>
<reference evidence="2 3" key="1">
    <citation type="submission" date="2024-05" db="EMBL/GenBank/DDBJ databases">
        <title>Culex pipiens pipiens assembly and annotation.</title>
        <authorList>
            <person name="Alout H."/>
            <person name="Durand T."/>
        </authorList>
    </citation>
    <scope>NUCLEOTIDE SEQUENCE [LARGE SCALE GENOMIC DNA]</scope>
    <source>
        <strain evidence="2">HA-2024</strain>
        <tissue evidence="2">Whole body</tissue>
    </source>
</reference>
<sequence length="239" mass="26558">SVKLASEAGQDQNQEDRSTIVELLKTEIMPELKEEIQANFSRLINSSTMTPKSNRLPPLPPRKLTVYENGPGDKLAGPSRNRKSKFWLYLARISNDVTVDQISAFAKSRLATDEVEVFLLVAKGVDVSRMRTISFKVGIASELKDKAMSAETWPRGVYFREFEERSVASADFATNFQPVDPPKSPGLQNQNGSAPPEVEVTPMEPGDKDNLSESYEETPEKSPSDLTKQVSDDDSKMSE</sequence>
<gene>
    <name evidence="2" type="ORF">pipiens_019302</name>
</gene>
<accession>A0ABD1DVC6</accession>
<name>A0ABD1DVC6_CULPP</name>
<evidence type="ECO:0000313" key="2">
    <source>
        <dbReference type="EMBL" id="KAL1403577.1"/>
    </source>
</evidence>
<feature type="region of interest" description="Disordered" evidence="1">
    <location>
        <begin position="174"/>
        <end position="239"/>
    </location>
</feature>
<dbReference type="EMBL" id="JBEHCU010001364">
    <property type="protein sequence ID" value="KAL1403577.1"/>
    <property type="molecule type" value="Genomic_DNA"/>
</dbReference>
<dbReference type="Proteomes" id="UP001562425">
    <property type="component" value="Unassembled WGS sequence"/>
</dbReference>
<dbReference type="AlphaFoldDB" id="A0ABD1DVC6"/>
<proteinExistence type="predicted"/>
<protein>
    <submittedName>
        <fullName evidence="2">Uncharacterized protein</fullName>
    </submittedName>
</protein>
<evidence type="ECO:0000256" key="1">
    <source>
        <dbReference type="SAM" id="MobiDB-lite"/>
    </source>
</evidence>
<organism evidence="2 3">
    <name type="scientific">Culex pipiens pipiens</name>
    <name type="common">Northern house mosquito</name>
    <dbReference type="NCBI Taxonomy" id="38569"/>
    <lineage>
        <taxon>Eukaryota</taxon>
        <taxon>Metazoa</taxon>
        <taxon>Ecdysozoa</taxon>
        <taxon>Arthropoda</taxon>
        <taxon>Hexapoda</taxon>
        <taxon>Insecta</taxon>
        <taxon>Pterygota</taxon>
        <taxon>Neoptera</taxon>
        <taxon>Endopterygota</taxon>
        <taxon>Diptera</taxon>
        <taxon>Nematocera</taxon>
        <taxon>Culicoidea</taxon>
        <taxon>Culicidae</taxon>
        <taxon>Culicinae</taxon>
        <taxon>Culicini</taxon>
        <taxon>Culex</taxon>
        <taxon>Culex</taxon>
    </lineage>
</organism>
<feature type="non-terminal residue" evidence="2">
    <location>
        <position position="1"/>
    </location>
</feature>